<sequence length="204" mass="23211">MHLELSLNHVKCEGANGAKKEIKVMEVTQITFGDTEQWVRFLEDQASIHEISICRVMTPPFLGIGKRSLSHMSDDRSRHSGQTNKQLYVNFYKLPHFQVERSDINLGETRSNTTCAVEIKERAAALVAAEIEACRDNRTPEIPLHKKVQKEWACAVCQFTTQSEVTFNSHLQGKRHQATSEQLRAKNQATKTNLFPICFKGQEI</sequence>
<organism evidence="2 3">
    <name type="scientific">Vitis vinifera</name>
    <name type="common">Grape</name>
    <dbReference type="NCBI Taxonomy" id="29760"/>
    <lineage>
        <taxon>Eukaryota</taxon>
        <taxon>Viridiplantae</taxon>
        <taxon>Streptophyta</taxon>
        <taxon>Embryophyta</taxon>
        <taxon>Tracheophyta</taxon>
        <taxon>Spermatophyta</taxon>
        <taxon>Magnoliopsida</taxon>
        <taxon>eudicotyledons</taxon>
        <taxon>Gunneridae</taxon>
        <taxon>Pentapetalae</taxon>
        <taxon>rosids</taxon>
        <taxon>Vitales</taxon>
        <taxon>Vitaceae</taxon>
        <taxon>Viteae</taxon>
        <taxon>Vitis</taxon>
    </lineage>
</organism>
<dbReference type="SUPFAM" id="SSF57667">
    <property type="entry name" value="beta-beta-alpha zinc fingers"/>
    <property type="match status" value="1"/>
</dbReference>
<proteinExistence type="predicted"/>
<protein>
    <recommendedName>
        <fullName evidence="1">C2H2-type domain-containing protein</fullName>
    </recommendedName>
</protein>
<dbReference type="PANTHER" id="PTHR47487:SF8">
    <property type="entry name" value="OS08G0270900 PROTEIN"/>
    <property type="match status" value="1"/>
</dbReference>
<dbReference type="EMBL" id="QGNW01001580">
    <property type="protein sequence ID" value="RVW36201.1"/>
    <property type="molecule type" value="Genomic_DNA"/>
</dbReference>
<gene>
    <name evidence="2" type="ORF">CK203_113778</name>
</gene>
<feature type="domain" description="C2H2-type" evidence="1">
    <location>
        <begin position="152"/>
        <end position="176"/>
    </location>
</feature>
<dbReference type="InterPro" id="IPR036236">
    <property type="entry name" value="Znf_C2H2_sf"/>
</dbReference>
<comment type="caution">
    <text evidence="2">The sequence shown here is derived from an EMBL/GenBank/DDBJ whole genome shotgun (WGS) entry which is preliminary data.</text>
</comment>
<evidence type="ECO:0000259" key="1">
    <source>
        <dbReference type="Pfam" id="PF12874"/>
    </source>
</evidence>
<evidence type="ECO:0000313" key="2">
    <source>
        <dbReference type="EMBL" id="RVW36201.1"/>
    </source>
</evidence>
<reference evidence="2 3" key="1">
    <citation type="journal article" date="2018" name="PLoS Genet.">
        <title>Population sequencing reveals clonal diversity and ancestral inbreeding in the grapevine cultivar Chardonnay.</title>
        <authorList>
            <person name="Roach M.J."/>
            <person name="Johnson D.L."/>
            <person name="Bohlmann J."/>
            <person name="van Vuuren H.J."/>
            <person name="Jones S.J."/>
            <person name="Pretorius I.S."/>
            <person name="Schmidt S.A."/>
            <person name="Borneman A.R."/>
        </authorList>
    </citation>
    <scope>NUCLEOTIDE SEQUENCE [LARGE SCALE GENOMIC DNA]</scope>
    <source>
        <strain evidence="3">cv. Chardonnay</strain>
        <tissue evidence="2">Leaf</tissue>
    </source>
</reference>
<name>A0A438DL45_VITVI</name>
<dbReference type="AlphaFoldDB" id="A0A438DL45"/>
<dbReference type="Proteomes" id="UP000288805">
    <property type="component" value="Unassembled WGS sequence"/>
</dbReference>
<dbReference type="InterPro" id="IPR013087">
    <property type="entry name" value="Znf_C2H2_type"/>
</dbReference>
<evidence type="ECO:0000313" key="3">
    <source>
        <dbReference type="Proteomes" id="UP000288805"/>
    </source>
</evidence>
<dbReference type="Pfam" id="PF12874">
    <property type="entry name" value="zf-met"/>
    <property type="match status" value="1"/>
</dbReference>
<accession>A0A438DL45</accession>
<dbReference type="PANTHER" id="PTHR47487">
    <property type="entry name" value="OS06G0651300 PROTEIN-RELATED"/>
    <property type="match status" value="1"/>
</dbReference>
<dbReference type="Gene3D" id="3.30.160.60">
    <property type="entry name" value="Classic Zinc Finger"/>
    <property type="match status" value="1"/>
</dbReference>